<evidence type="ECO:0000313" key="1">
    <source>
        <dbReference type="EMBL" id="QBM88364.1"/>
    </source>
</evidence>
<reference evidence="2" key="1">
    <citation type="submission" date="2019-03" db="EMBL/GenBank/DDBJ databases">
        <title>Snf2 controls pulcherriminic acid biosynthesis and connects pigmentation and antifungal activity of the yeast Metschnikowia pulcherrima.</title>
        <authorList>
            <person name="Gore-Lloyd D."/>
            <person name="Sumann I."/>
            <person name="Brachmann A.O."/>
            <person name="Schneeberger K."/>
            <person name="Ortiz-Merino R.A."/>
            <person name="Moreno-Beltran M."/>
            <person name="Schlaefli M."/>
            <person name="Kirner P."/>
            <person name="Santos Kron A."/>
            <person name="Wolfe K.H."/>
            <person name="Piel J."/>
            <person name="Ahrens C.H."/>
            <person name="Henk D."/>
            <person name="Freimoser F.M."/>
        </authorList>
    </citation>
    <scope>NUCLEOTIDE SEQUENCE [LARGE SCALE GENOMIC DNA]</scope>
    <source>
        <strain evidence="2">APC 1.2</strain>
    </source>
</reference>
<name>A0A4P6XRH6_9ASCO</name>
<dbReference type="EMBL" id="CP034458">
    <property type="protein sequence ID" value="QBM88364.1"/>
    <property type="molecule type" value="Genomic_DNA"/>
</dbReference>
<proteinExistence type="predicted"/>
<keyword evidence="2" id="KW-1185">Reference proteome</keyword>
<evidence type="ECO:0000313" key="2">
    <source>
        <dbReference type="Proteomes" id="UP000292447"/>
    </source>
</evidence>
<dbReference type="AlphaFoldDB" id="A0A4P6XRH6"/>
<dbReference type="Proteomes" id="UP000292447">
    <property type="component" value="Chromosome III"/>
</dbReference>
<accession>A0A4P6XRH6</accession>
<protein>
    <submittedName>
        <fullName evidence="1">Uncharacterized protein</fullName>
    </submittedName>
</protein>
<sequence length="221" mass="25586">MSDSHTKQVNSAVNHAISNYQLTSKSKLLRRLSPANLDKIATALIDKKQDRQLMEYIKKRDYYTKKINELLNDCGEETNPRLIQDEAEAEHFIRKRLLRDHAKVQQIKRLIEKHASFQRKAAQEQEQIIRRHQGNRSISGLKKLGSMNAATEQKQKAARDTELHDFYGRLLGQQKSFSDESEHVLRQLDVPFFCLIVEDAPAAQTHKQFVLDLLLKILAET</sequence>
<organism evidence="1 2">
    <name type="scientific">Metschnikowia aff. pulcherrima</name>
    <dbReference type="NCBI Taxonomy" id="2163413"/>
    <lineage>
        <taxon>Eukaryota</taxon>
        <taxon>Fungi</taxon>
        <taxon>Dikarya</taxon>
        <taxon>Ascomycota</taxon>
        <taxon>Saccharomycotina</taxon>
        <taxon>Pichiomycetes</taxon>
        <taxon>Metschnikowiaceae</taxon>
        <taxon>Metschnikowia</taxon>
    </lineage>
</organism>
<gene>
    <name evidence="1" type="ORF">METSCH_C03300</name>
</gene>